<gene>
    <name evidence="1" type="ORF">CJN711_LOCUS38126</name>
    <name evidence="2" type="ORF">GIL414_LOCUS40367</name>
</gene>
<evidence type="ECO:0000313" key="3">
    <source>
        <dbReference type="Proteomes" id="UP000663855"/>
    </source>
</evidence>
<evidence type="ECO:0000313" key="2">
    <source>
        <dbReference type="EMBL" id="CAF4634758.1"/>
    </source>
</evidence>
<dbReference type="EMBL" id="CAJNOV010018593">
    <property type="protein sequence ID" value="CAF1622222.1"/>
    <property type="molecule type" value="Genomic_DNA"/>
</dbReference>
<protein>
    <submittedName>
        <fullName evidence="1">Uncharacterized protein</fullName>
    </submittedName>
</protein>
<name>A0A816CIT5_9BILA</name>
<reference evidence="1" key="1">
    <citation type="submission" date="2021-02" db="EMBL/GenBank/DDBJ databases">
        <authorList>
            <person name="Nowell W R."/>
        </authorList>
    </citation>
    <scope>NUCLEOTIDE SEQUENCE</scope>
</reference>
<evidence type="ECO:0000313" key="1">
    <source>
        <dbReference type="EMBL" id="CAF1622222.1"/>
    </source>
</evidence>
<dbReference type="EMBL" id="CAJOBJ010111750">
    <property type="protein sequence ID" value="CAF4634758.1"/>
    <property type="molecule type" value="Genomic_DNA"/>
</dbReference>
<feature type="non-terminal residue" evidence="1">
    <location>
        <position position="1"/>
    </location>
</feature>
<accession>A0A816CIT5</accession>
<dbReference type="AlphaFoldDB" id="A0A816CIT5"/>
<dbReference type="Proteomes" id="UP000663855">
    <property type="component" value="Unassembled WGS sequence"/>
</dbReference>
<organism evidence="1 3">
    <name type="scientific">Rotaria magnacalcarata</name>
    <dbReference type="NCBI Taxonomy" id="392030"/>
    <lineage>
        <taxon>Eukaryota</taxon>
        <taxon>Metazoa</taxon>
        <taxon>Spiralia</taxon>
        <taxon>Gnathifera</taxon>
        <taxon>Rotifera</taxon>
        <taxon>Eurotatoria</taxon>
        <taxon>Bdelloidea</taxon>
        <taxon>Philodinida</taxon>
        <taxon>Philodinidae</taxon>
        <taxon>Rotaria</taxon>
    </lineage>
</organism>
<comment type="caution">
    <text evidence="1">The sequence shown here is derived from an EMBL/GenBank/DDBJ whole genome shotgun (WGS) entry which is preliminary data.</text>
</comment>
<dbReference type="Proteomes" id="UP000681720">
    <property type="component" value="Unassembled WGS sequence"/>
</dbReference>
<proteinExistence type="predicted"/>
<sequence length="118" mass="13723">FILQTMISSSQQFINCSFDKFVEAMKPIIMQYKIEENESLVSVLHECYKDLTQRNSTDANGIQKVIGDLIETITDNKTGDENEKSAIIFVFAKKLASNFKNWKRYCSTQHRNCRSEER</sequence>